<keyword evidence="8" id="KW-0319">Glycerol metabolism</keyword>
<evidence type="ECO:0000313" key="16">
    <source>
        <dbReference type="Proteomes" id="UP001516023"/>
    </source>
</evidence>
<evidence type="ECO:0000256" key="4">
    <source>
        <dbReference type="ARBA" id="ARBA00005420"/>
    </source>
</evidence>
<gene>
    <name evidence="15" type="ORF">HJC23_010149</name>
</gene>
<keyword evidence="12 14" id="KW-0472">Membrane</keyword>
<evidence type="ECO:0000256" key="7">
    <source>
        <dbReference type="ARBA" id="ARBA00022692"/>
    </source>
</evidence>
<sequence>MAAQRTSQDVTVLETNPGSTTALESFFGGLAVTSSIVLWITSCLSPLFLFLSLRNGNHYISASIILSVIIAYLPWKHGPLSLALQTFLNRYHALYYHGVSIVFEGGDVPSATSNHRQTFFAIHPHGAFCIGWALLYHNPAMRGVRFCFAPILFASPFFRIFTRAANCPGSAARPSMNTYLRKGEDVALPPGGFEEATLTSTRIDRVFVKHRYGFVRLCLKYGVAIRPVYTFGEGKLFSNIQGFWSLRLALNRFGIPTIFTWGRWFFPFLPKNGVKLHIVVGRPLILPTIENPTKEDVAVWHKKYINELKRIYDEHKEAAYGTEDGKSAKLEIW</sequence>
<keyword evidence="6 14" id="KW-0808">Transferase</keyword>
<comment type="subcellular location">
    <subcellularLocation>
        <location evidence="1 14">Endoplasmic reticulum membrane</location>
        <topology evidence="1 14">Multi-pass membrane protein</topology>
    </subcellularLocation>
</comment>
<keyword evidence="7 14" id="KW-0812">Transmembrane</keyword>
<organism evidence="15 16">
    <name type="scientific">Cyclotella cryptica</name>
    <dbReference type="NCBI Taxonomy" id="29204"/>
    <lineage>
        <taxon>Eukaryota</taxon>
        <taxon>Sar</taxon>
        <taxon>Stramenopiles</taxon>
        <taxon>Ochrophyta</taxon>
        <taxon>Bacillariophyta</taxon>
        <taxon>Coscinodiscophyceae</taxon>
        <taxon>Thalassiosirophycidae</taxon>
        <taxon>Stephanodiscales</taxon>
        <taxon>Stephanodiscaceae</taxon>
        <taxon>Cyclotella</taxon>
    </lineage>
</organism>
<evidence type="ECO:0000256" key="5">
    <source>
        <dbReference type="ARBA" id="ARBA00022516"/>
    </source>
</evidence>
<keyword evidence="5" id="KW-0444">Lipid biosynthesis</keyword>
<dbReference type="EC" id="2.3.1.-" evidence="14"/>
<evidence type="ECO:0000256" key="14">
    <source>
        <dbReference type="RuleBase" id="RU367023"/>
    </source>
</evidence>
<evidence type="ECO:0000256" key="1">
    <source>
        <dbReference type="ARBA" id="ARBA00004477"/>
    </source>
</evidence>
<dbReference type="AlphaFoldDB" id="A0ABD3NT03"/>
<comment type="pathway">
    <text evidence="2">Glycerolipid metabolism; triacylglycerol biosynthesis.</text>
</comment>
<comment type="pathway">
    <text evidence="3">Lipid metabolism.</text>
</comment>
<dbReference type="PANTHER" id="PTHR12317:SF0">
    <property type="entry name" value="ACYLTRANSFERASE"/>
    <property type="match status" value="1"/>
</dbReference>
<evidence type="ECO:0000256" key="8">
    <source>
        <dbReference type="ARBA" id="ARBA00022798"/>
    </source>
</evidence>
<evidence type="ECO:0000313" key="15">
    <source>
        <dbReference type="EMBL" id="KAL3779225.1"/>
    </source>
</evidence>
<evidence type="ECO:0000256" key="2">
    <source>
        <dbReference type="ARBA" id="ARBA00004771"/>
    </source>
</evidence>
<evidence type="ECO:0000256" key="3">
    <source>
        <dbReference type="ARBA" id="ARBA00005189"/>
    </source>
</evidence>
<dbReference type="EMBL" id="JABMIG020000399">
    <property type="protein sequence ID" value="KAL3779225.1"/>
    <property type="molecule type" value="Genomic_DNA"/>
</dbReference>
<accession>A0ABD3NT03</accession>
<protein>
    <recommendedName>
        <fullName evidence="14">Acyltransferase</fullName>
        <ecNumber evidence="14">2.3.1.-</ecNumber>
    </recommendedName>
</protein>
<dbReference type="GO" id="GO:0006071">
    <property type="term" value="P:glycerol metabolic process"/>
    <property type="evidence" value="ECO:0007669"/>
    <property type="project" value="UniProtKB-KW"/>
</dbReference>
<dbReference type="Pfam" id="PF03982">
    <property type="entry name" value="DAGAT"/>
    <property type="match status" value="1"/>
</dbReference>
<dbReference type="InterPro" id="IPR007130">
    <property type="entry name" value="DAGAT"/>
</dbReference>
<evidence type="ECO:0000256" key="13">
    <source>
        <dbReference type="ARBA" id="ARBA00023315"/>
    </source>
</evidence>
<dbReference type="GO" id="GO:0005789">
    <property type="term" value="C:endoplasmic reticulum membrane"/>
    <property type="evidence" value="ECO:0007669"/>
    <property type="project" value="UniProtKB-SubCell"/>
</dbReference>
<evidence type="ECO:0000256" key="6">
    <source>
        <dbReference type="ARBA" id="ARBA00022679"/>
    </source>
</evidence>
<comment type="caution">
    <text evidence="15">The sequence shown here is derived from an EMBL/GenBank/DDBJ whole genome shotgun (WGS) entry which is preliminary data.</text>
</comment>
<reference evidence="15 16" key="1">
    <citation type="journal article" date="2020" name="G3 (Bethesda)">
        <title>Improved Reference Genome for Cyclotella cryptica CCMP332, a Model for Cell Wall Morphogenesis, Salinity Adaptation, and Lipid Production in Diatoms (Bacillariophyta).</title>
        <authorList>
            <person name="Roberts W.R."/>
            <person name="Downey K.M."/>
            <person name="Ruck E.C."/>
            <person name="Traller J.C."/>
            <person name="Alverson A.J."/>
        </authorList>
    </citation>
    <scope>NUCLEOTIDE SEQUENCE [LARGE SCALE GENOMIC DNA]</scope>
    <source>
        <strain evidence="15 16">CCMP332</strain>
    </source>
</reference>
<evidence type="ECO:0000256" key="12">
    <source>
        <dbReference type="ARBA" id="ARBA00023136"/>
    </source>
</evidence>
<evidence type="ECO:0000256" key="11">
    <source>
        <dbReference type="ARBA" id="ARBA00023098"/>
    </source>
</evidence>
<feature type="transmembrane region" description="Helical" evidence="14">
    <location>
        <begin position="58"/>
        <end position="75"/>
    </location>
</feature>
<feature type="transmembrane region" description="Helical" evidence="14">
    <location>
        <begin position="26"/>
        <end position="51"/>
    </location>
</feature>
<dbReference type="CDD" id="cd07987">
    <property type="entry name" value="LPLAT_MGAT-like"/>
    <property type="match status" value="1"/>
</dbReference>
<evidence type="ECO:0000256" key="10">
    <source>
        <dbReference type="ARBA" id="ARBA00022989"/>
    </source>
</evidence>
<keyword evidence="11" id="KW-0443">Lipid metabolism</keyword>
<dbReference type="PANTHER" id="PTHR12317">
    <property type="entry name" value="DIACYLGLYCEROL O-ACYLTRANSFERASE"/>
    <property type="match status" value="1"/>
</dbReference>
<dbReference type="Proteomes" id="UP001516023">
    <property type="component" value="Unassembled WGS sequence"/>
</dbReference>
<dbReference type="GO" id="GO:0016746">
    <property type="term" value="F:acyltransferase activity"/>
    <property type="evidence" value="ECO:0007669"/>
    <property type="project" value="UniProtKB-KW"/>
</dbReference>
<keyword evidence="16" id="KW-1185">Reference proteome</keyword>
<dbReference type="GO" id="GO:0006629">
    <property type="term" value="P:lipid metabolic process"/>
    <property type="evidence" value="ECO:0007669"/>
    <property type="project" value="UniProtKB-KW"/>
</dbReference>
<proteinExistence type="inferred from homology"/>
<keyword evidence="10 14" id="KW-1133">Transmembrane helix</keyword>
<evidence type="ECO:0000256" key="9">
    <source>
        <dbReference type="ARBA" id="ARBA00022824"/>
    </source>
</evidence>
<comment type="similarity">
    <text evidence="4 14">Belongs to the diacylglycerol acyltransferase family.</text>
</comment>
<name>A0ABD3NT03_9STRA</name>
<keyword evidence="9 14" id="KW-0256">Endoplasmic reticulum</keyword>
<keyword evidence="13" id="KW-0012">Acyltransferase</keyword>